<feature type="region of interest" description="Disordered" evidence="1">
    <location>
        <begin position="1"/>
        <end position="41"/>
    </location>
</feature>
<accession>A0A7J8HTE2</accession>
<comment type="caution">
    <text evidence="2">The sequence shown here is derived from an EMBL/GenBank/DDBJ whole genome shotgun (WGS) entry which is preliminary data.</text>
</comment>
<name>A0A7J8HTE2_ROUAE</name>
<dbReference type="EMBL" id="JACASE010000004">
    <property type="protein sequence ID" value="KAF6474992.1"/>
    <property type="molecule type" value="Genomic_DNA"/>
</dbReference>
<evidence type="ECO:0000313" key="3">
    <source>
        <dbReference type="Proteomes" id="UP000593571"/>
    </source>
</evidence>
<protein>
    <submittedName>
        <fullName evidence="2">Uncharacterized protein</fullName>
    </submittedName>
</protein>
<evidence type="ECO:0000256" key="1">
    <source>
        <dbReference type="SAM" id="MobiDB-lite"/>
    </source>
</evidence>
<dbReference type="AlphaFoldDB" id="A0A7J8HTE2"/>
<sequence length="161" mass="18304">MACPEEEECQGKPGARTHSVRRVETHWQRGPAREENRRRRKLRHSRCRETWARSAPHTMISRVRIPRAVVLKNPQEASWPWLFSGGRQIQESRVTVLWTSLQKRSRSTASFTSCPGPALRAIHSRPSDLGAELQATSPFSRDVFWGFSLHPMPPLSSGPSA</sequence>
<organism evidence="2 3">
    <name type="scientific">Rousettus aegyptiacus</name>
    <name type="common">Egyptian fruit bat</name>
    <name type="synonym">Pteropus aegyptiacus</name>
    <dbReference type="NCBI Taxonomy" id="9407"/>
    <lineage>
        <taxon>Eukaryota</taxon>
        <taxon>Metazoa</taxon>
        <taxon>Chordata</taxon>
        <taxon>Craniata</taxon>
        <taxon>Vertebrata</taxon>
        <taxon>Euteleostomi</taxon>
        <taxon>Mammalia</taxon>
        <taxon>Eutheria</taxon>
        <taxon>Laurasiatheria</taxon>
        <taxon>Chiroptera</taxon>
        <taxon>Yinpterochiroptera</taxon>
        <taxon>Pteropodoidea</taxon>
        <taxon>Pteropodidae</taxon>
        <taxon>Rousettinae</taxon>
        <taxon>Rousettus</taxon>
    </lineage>
</organism>
<gene>
    <name evidence="2" type="ORF">HJG63_011090</name>
</gene>
<keyword evidence="3" id="KW-1185">Reference proteome</keyword>
<feature type="compositionally biased region" description="Basic and acidic residues" evidence="1">
    <location>
        <begin position="21"/>
        <end position="37"/>
    </location>
</feature>
<proteinExistence type="predicted"/>
<evidence type="ECO:0000313" key="2">
    <source>
        <dbReference type="EMBL" id="KAF6474992.1"/>
    </source>
</evidence>
<reference evidence="2 3" key="1">
    <citation type="journal article" date="2020" name="Nature">
        <title>Six reference-quality genomes reveal evolution of bat adaptations.</title>
        <authorList>
            <person name="Jebb D."/>
            <person name="Huang Z."/>
            <person name="Pippel M."/>
            <person name="Hughes G.M."/>
            <person name="Lavrichenko K."/>
            <person name="Devanna P."/>
            <person name="Winkler S."/>
            <person name="Jermiin L.S."/>
            <person name="Skirmuntt E.C."/>
            <person name="Katzourakis A."/>
            <person name="Burkitt-Gray L."/>
            <person name="Ray D.A."/>
            <person name="Sullivan K.A.M."/>
            <person name="Roscito J.G."/>
            <person name="Kirilenko B.M."/>
            <person name="Davalos L.M."/>
            <person name="Corthals A.P."/>
            <person name="Power M.L."/>
            <person name="Jones G."/>
            <person name="Ransome R.D."/>
            <person name="Dechmann D.K.N."/>
            <person name="Locatelli A.G."/>
            <person name="Puechmaille S.J."/>
            <person name="Fedrigo O."/>
            <person name="Jarvis E.D."/>
            <person name="Hiller M."/>
            <person name="Vernes S.C."/>
            <person name="Myers E.W."/>
            <person name="Teeling E.C."/>
        </authorList>
    </citation>
    <scope>NUCLEOTIDE SEQUENCE [LARGE SCALE GENOMIC DNA]</scope>
    <source>
        <strain evidence="2">MRouAeg1</strain>
        <tissue evidence="2">Muscle</tissue>
    </source>
</reference>
<dbReference type="Proteomes" id="UP000593571">
    <property type="component" value="Unassembled WGS sequence"/>
</dbReference>